<evidence type="ECO:0000256" key="5">
    <source>
        <dbReference type="ARBA" id="ARBA00022741"/>
    </source>
</evidence>
<dbReference type="Pfam" id="PF21799">
    <property type="entry name" value="MurD-like_N"/>
    <property type="match status" value="1"/>
</dbReference>
<dbReference type="HAMAP" id="MF_00639">
    <property type="entry name" value="MurD"/>
    <property type="match status" value="1"/>
</dbReference>
<comment type="function">
    <text evidence="7 8">Cell wall formation. Catalyzes the addition of glutamate to the nucleotide precursor UDP-N-acetylmuramoyl-L-alanine (UMA).</text>
</comment>
<feature type="domain" description="Mur ligase C-terminal" evidence="9">
    <location>
        <begin position="308"/>
        <end position="423"/>
    </location>
</feature>
<dbReference type="Pfam" id="PF02875">
    <property type="entry name" value="Mur_ligase_C"/>
    <property type="match status" value="1"/>
</dbReference>
<dbReference type="Gene3D" id="3.90.190.20">
    <property type="entry name" value="Mur ligase, C-terminal domain"/>
    <property type="match status" value="1"/>
</dbReference>
<dbReference type="InterPro" id="IPR036565">
    <property type="entry name" value="Mur-like_cat_sf"/>
</dbReference>
<accession>A0ABZ2H0K9</accession>
<dbReference type="Gene3D" id="3.40.1190.10">
    <property type="entry name" value="Mur-like, catalytic domain"/>
    <property type="match status" value="1"/>
</dbReference>
<evidence type="ECO:0000256" key="7">
    <source>
        <dbReference type="HAMAP-Rule" id="MF_00639"/>
    </source>
</evidence>
<dbReference type="SUPFAM" id="SSF53244">
    <property type="entry name" value="MurD-like peptide ligases, peptide-binding domain"/>
    <property type="match status" value="1"/>
</dbReference>
<dbReference type="EC" id="6.3.2.9" evidence="7 8"/>
<organism evidence="11 12">
    <name type="scientific">Candidatus Legionella polyplacis</name>
    <dbReference type="NCBI Taxonomy" id="2005262"/>
    <lineage>
        <taxon>Bacteria</taxon>
        <taxon>Pseudomonadati</taxon>
        <taxon>Pseudomonadota</taxon>
        <taxon>Gammaproteobacteria</taxon>
        <taxon>Legionellales</taxon>
        <taxon>Legionellaceae</taxon>
        <taxon>Legionella</taxon>
    </lineage>
</organism>
<dbReference type="GO" id="GO:0008764">
    <property type="term" value="F:UDP-N-acetylmuramoylalanine-D-glutamate ligase activity"/>
    <property type="evidence" value="ECO:0007669"/>
    <property type="project" value="UniProtKB-EC"/>
</dbReference>
<proteinExistence type="inferred from homology"/>
<evidence type="ECO:0000259" key="10">
    <source>
        <dbReference type="Pfam" id="PF08245"/>
    </source>
</evidence>
<dbReference type="Proteomes" id="UP001368618">
    <property type="component" value="Chromosome"/>
</dbReference>
<feature type="domain" description="Mur ligase central" evidence="10">
    <location>
        <begin position="109"/>
        <end position="285"/>
    </location>
</feature>
<keyword evidence="5 7" id="KW-0547">Nucleotide-binding</keyword>
<name>A0ABZ2H0K9_9GAMM</name>
<keyword evidence="7 8" id="KW-0132">Cell division</keyword>
<keyword evidence="7 8" id="KW-0961">Cell wall biogenesis/degradation</keyword>
<dbReference type="InterPro" id="IPR013221">
    <property type="entry name" value="Mur_ligase_cen"/>
</dbReference>
<dbReference type="SUPFAM" id="SSF53623">
    <property type="entry name" value="MurD-like peptide ligases, catalytic domain"/>
    <property type="match status" value="1"/>
</dbReference>
<keyword evidence="7 8" id="KW-0573">Peptidoglycan synthesis</keyword>
<dbReference type="SUPFAM" id="SSF51984">
    <property type="entry name" value="MurCD N-terminal domain"/>
    <property type="match status" value="1"/>
</dbReference>
<evidence type="ECO:0000256" key="6">
    <source>
        <dbReference type="ARBA" id="ARBA00022840"/>
    </source>
</evidence>
<dbReference type="NCBIfam" id="TIGR01087">
    <property type="entry name" value="murD"/>
    <property type="match status" value="1"/>
</dbReference>
<evidence type="ECO:0000313" key="11">
    <source>
        <dbReference type="EMBL" id="WWR11710.1"/>
    </source>
</evidence>
<dbReference type="Pfam" id="PF08245">
    <property type="entry name" value="Mur_ligase_M"/>
    <property type="match status" value="1"/>
</dbReference>
<dbReference type="PANTHER" id="PTHR43692">
    <property type="entry name" value="UDP-N-ACETYLMURAMOYLALANINE--D-GLUTAMATE LIGASE"/>
    <property type="match status" value="1"/>
</dbReference>
<evidence type="ECO:0000313" key="12">
    <source>
        <dbReference type="Proteomes" id="UP001368618"/>
    </source>
</evidence>
<reference evidence="11" key="1">
    <citation type="submission" date="2023-09" db="EMBL/GenBank/DDBJ databases">
        <title>Genomes of two closely related lineages of the louse Polyplax serrata with different host specificities.</title>
        <authorList>
            <person name="Martinu J."/>
            <person name="Tarabai H."/>
            <person name="Stefka J."/>
            <person name="Hypsa V."/>
        </authorList>
    </citation>
    <scope>NUCLEOTIDE SEQUENCE [LARGE SCALE GENOMIC DNA]</scope>
    <source>
        <strain evidence="11">98ZLc_SE</strain>
    </source>
</reference>
<comment type="similarity">
    <text evidence="7">Belongs to the MurCDEF family.</text>
</comment>
<keyword evidence="3 7" id="KW-0963">Cytoplasm</keyword>
<dbReference type="InterPro" id="IPR004101">
    <property type="entry name" value="Mur_ligase_C"/>
</dbReference>
<evidence type="ECO:0000256" key="2">
    <source>
        <dbReference type="ARBA" id="ARBA00004752"/>
    </source>
</evidence>
<keyword evidence="7 8" id="KW-0131">Cell cycle</keyword>
<dbReference type="EMBL" id="CP135137">
    <property type="protein sequence ID" value="WWR11710.1"/>
    <property type="molecule type" value="Genomic_DNA"/>
</dbReference>
<comment type="pathway">
    <text evidence="2 7 8">Cell wall biogenesis; peptidoglycan biosynthesis.</text>
</comment>
<keyword evidence="6 7" id="KW-0067">ATP-binding</keyword>
<comment type="subcellular location">
    <subcellularLocation>
        <location evidence="1 7 8">Cytoplasm</location>
    </subcellularLocation>
</comment>
<keyword evidence="12" id="KW-1185">Reference proteome</keyword>
<comment type="catalytic activity">
    <reaction evidence="7 8">
        <text>UDP-N-acetyl-alpha-D-muramoyl-L-alanine + D-glutamate + ATP = UDP-N-acetyl-alpha-D-muramoyl-L-alanyl-D-glutamate + ADP + phosphate + H(+)</text>
        <dbReference type="Rhea" id="RHEA:16429"/>
        <dbReference type="ChEBI" id="CHEBI:15378"/>
        <dbReference type="ChEBI" id="CHEBI:29986"/>
        <dbReference type="ChEBI" id="CHEBI:30616"/>
        <dbReference type="ChEBI" id="CHEBI:43474"/>
        <dbReference type="ChEBI" id="CHEBI:83898"/>
        <dbReference type="ChEBI" id="CHEBI:83900"/>
        <dbReference type="ChEBI" id="CHEBI:456216"/>
        <dbReference type="EC" id="6.3.2.9"/>
    </reaction>
</comment>
<feature type="binding site" evidence="7">
    <location>
        <begin position="111"/>
        <end position="117"/>
    </location>
    <ligand>
        <name>ATP</name>
        <dbReference type="ChEBI" id="CHEBI:30616"/>
    </ligand>
</feature>
<protein>
    <recommendedName>
        <fullName evidence="7 8">UDP-N-acetylmuramoylalanine--D-glutamate ligase</fullName>
        <ecNumber evidence="7 8">6.3.2.9</ecNumber>
    </recommendedName>
    <alternativeName>
        <fullName evidence="7">D-glutamic acid-adding enzyme</fullName>
    </alternativeName>
    <alternativeName>
        <fullName evidence="7">UDP-N-acetylmuramoyl-L-alanyl-D-glutamate synthetase</fullName>
    </alternativeName>
</protein>
<keyword evidence="4 7" id="KW-0436">Ligase</keyword>
<dbReference type="InterPro" id="IPR036615">
    <property type="entry name" value="Mur_ligase_C_dom_sf"/>
</dbReference>
<dbReference type="Gene3D" id="3.40.50.720">
    <property type="entry name" value="NAD(P)-binding Rossmann-like Domain"/>
    <property type="match status" value="1"/>
</dbReference>
<evidence type="ECO:0000256" key="1">
    <source>
        <dbReference type="ARBA" id="ARBA00004496"/>
    </source>
</evidence>
<gene>
    <name evidence="7 11" type="primary">murD</name>
    <name evidence="11" type="ORF">RQL39_00940</name>
</gene>
<keyword evidence="7 8" id="KW-0133">Cell shape</keyword>
<evidence type="ECO:0000256" key="8">
    <source>
        <dbReference type="RuleBase" id="RU003664"/>
    </source>
</evidence>
<dbReference type="InterPro" id="IPR005762">
    <property type="entry name" value="MurD"/>
</dbReference>
<sequence length="446" mass="50386">MFYLVAGLGKTGLSVSRYLWSRNKSFIVFNTYKDTRRLSIFIKNFPSIKIYVGSIPVFIYKKVKAVILSPGICLNEDFVRKAVDLNIPIFGDIEYLIREIKFSSRIIAVTGTNGKSTVVTLLGEMIKFYGLSVIVAGNIGLPVFDVLLKNNIYDIWILELSSFQLNLIKSLKPFIATILNISPDHLDRHLDLFSYIDIKQRIYKNADYVLYNRDDYNTFPKNFFSCDKKYSFSLEKPNSFREWGILTIDNISYISNGSEILLNIEDINIKGRQNCQNALAACALATHVGIDKNSIITVLKSYSGLPYRCQWIYSSNGIRWINDSKSTNIGATISAILSVNPLVVGKIILIIGGDSKNADFSILCEYVRKYVRVIVTMGKDANKIKSVFLGIVPIYLVFSLKKAMLVAKSKAKFGDAILFSPACSSLDMFRDFNHRGEIFNKLLIKI</sequence>
<dbReference type="PANTHER" id="PTHR43692:SF1">
    <property type="entry name" value="UDP-N-ACETYLMURAMOYLALANINE--D-GLUTAMATE LIGASE"/>
    <property type="match status" value="1"/>
</dbReference>
<dbReference type="RefSeq" id="WP_338516229.1">
    <property type="nucleotide sequence ID" value="NZ_CP135137.1"/>
</dbReference>
<evidence type="ECO:0000256" key="3">
    <source>
        <dbReference type="ARBA" id="ARBA00022490"/>
    </source>
</evidence>
<evidence type="ECO:0000259" key="9">
    <source>
        <dbReference type="Pfam" id="PF02875"/>
    </source>
</evidence>
<evidence type="ECO:0000256" key="4">
    <source>
        <dbReference type="ARBA" id="ARBA00022598"/>
    </source>
</evidence>